<evidence type="ECO:0000313" key="1">
    <source>
        <dbReference type="EMBL" id="GHH57037.1"/>
    </source>
</evidence>
<keyword evidence="2" id="KW-1185">Reference proteome</keyword>
<accession>A0ABQ3MS03</accession>
<gene>
    <name evidence="1" type="ORF">GCM10017774_75970</name>
</gene>
<dbReference type="CDD" id="cd02440">
    <property type="entry name" value="AdoMet_MTases"/>
    <property type="match status" value="1"/>
</dbReference>
<dbReference type="PIRSF" id="PIRSF017393">
    <property type="entry name" value="MTase_SAV2177"/>
    <property type="match status" value="1"/>
</dbReference>
<dbReference type="Pfam" id="PF04672">
    <property type="entry name" value="Methyltransf_19"/>
    <property type="match status" value="1"/>
</dbReference>
<dbReference type="Proteomes" id="UP000605568">
    <property type="component" value="Unassembled WGS sequence"/>
</dbReference>
<protein>
    <recommendedName>
        <fullName evidence="3">S-adenosyl methyltransferase</fullName>
    </recommendedName>
</protein>
<sequence length="275" mass="30094">MFPVAETQNWVPTGIDTNVPSMARVYDYILGGAHNFAADRQVGSQIEKLVPGLPSVARLNRRFLGRAVNFLAEHGIRQFLDIGSGIPTVANVHEVAQERDPAARVVYVDKDPVAVAHSRLMLSDNENAAIVQADMRDPEVVLSSPEVRRLLRLDEPVGLLMLLMMHWVPDEDSPEKLVAHYRDALPAGSFLVMTHVAKDQTGDNVGQAAAVVNRSKSADQMHMRTHAQVSALFDGFSLVEPGLVGCGEWRPDGPGDFTDEASMNMFLYAGVGRKD</sequence>
<dbReference type="InterPro" id="IPR006764">
    <property type="entry name" value="SAM_dep_MeTrfase_SAV2177_type"/>
</dbReference>
<name>A0ABQ3MS03_9PSEU</name>
<organism evidence="1 2">
    <name type="scientific">Lentzea cavernae</name>
    <dbReference type="NCBI Taxonomy" id="2020703"/>
    <lineage>
        <taxon>Bacteria</taxon>
        <taxon>Bacillati</taxon>
        <taxon>Actinomycetota</taxon>
        <taxon>Actinomycetes</taxon>
        <taxon>Pseudonocardiales</taxon>
        <taxon>Pseudonocardiaceae</taxon>
        <taxon>Lentzea</taxon>
    </lineage>
</organism>
<dbReference type="InterPro" id="IPR029063">
    <property type="entry name" value="SAM-dependent_MTases_sf"/>
</dbReference>
<evidence type="ECO:0000313" key="2">
    <source>
        <dbReference type="Proteomes" id="UP000605568"/>
    </source>
</evidence>
<proteinExistence type="predicted"/>
<evidence type="ECO:0008006" key="3">
    <source>
        <dbReference type="Google" id="ProtNLM"/>
    </source>
</evidence>
<comment type="caution">
    <text evidence="1">The sequence shown here is derived from an EMBL/GenBank/DDBJ whole genome shotgun (WGS) entry which is preliminary data.</text>
</comment>
<reference evidence="2" key="1">
    <citation type="journal article" date="2019" name="Int. J. Syst. Evol. Microbiol.">
        <title>The Global Catalogue of Microorganisms (GCM) 10K type strain sequencing project: providing services to taxonomists for standard genome sequencing and annotation.</title>
        <authorList>
            <consortium name="The Broad Institute Genomics Platform"/>
            <consortium name="The Broad Institute Genome Sequencing Center for Infectious Disease"/>
            <person name="Wu L."/>
            <person name="Ma J."/>
        </authorList>
    </citation>
    <scope>NUCLEOTIDE SEQUENCE [LARGE SCALE GENOMIC DNA]</scope>
    <source>
        <strain evidence="2">CGMCC 4.7367</strain>
    </source>
</reference>
<dbReference type="SUPFAM" id="SSF53335">
    <property type="entry name" value="S-adenosyl-L-methionine-dependent methyltransferases"/>
    <property type="match status" value="1"/>
</dbReference>
<dbReference type="Gene3D" id="3.40.50.150">
    <property type="entry name" value="Vaccinia Virus protein VP39"/>
    <property type="match status" value="1"/>
</dbReference>
<dbReference type="EMBL" id="BNAR01000017">
    <property type="protein sequence ID" value="GHH57037.1"/>
    <property type="molecule type" value="Genomic_DNA"/>
</dbReference>